<evidence type="ECO:0000313" key="6">
    <source>
        <dbReference type="EMBL" id="PJC32741.1"/>
    </source>
</evidence>
<dbReference type="SUPFAM" id="SSF55821">
    <property type="entry name" value="YrdC/RibB"/>
    <property type="match status" value="1"/>
</dbReference>
<dbReference type="GO" id="GO:0005829">
    <property type="term" value="C:cytosol"/>
    <property type="evidence" value="ECO:0007669"/>
    <property type="project" value="TreeGrafter"/>
</dbReference>
<dbReference type="AlphaFoldDB" id="A0A2M8F0C3"/>
<dbReference type="EC" id="4.1.99.12" evidence="5"/>
<comment type="similarity">
    <text evidence="5">Belongs to the DHBP synthase family.</text>
</comment>
<keyword evidence="4 5" id="KW-0479">Metal-binding</keyword>
<comment type="function">
    <text evidence="1 5">Catalyzes the conversion of D-ribulose 5-phosphate to formate and 3,4-dihydroxy-2-butanone 4-phosphate.</text>
</comment>
<dbReference type="GO" id="GO:0009231">
    <property type="term" value="P:riboflavin biosynthetic process"/>
    <property type="evidence" value="ECO:0007669"/>
    <property type="project" value="UniProtKB-UniPathway"/>
</dbReference>
<evidence type="ECO:0000256" key="3">
    <source>
        <dbReference type="ARBA" id="ARBA00022619"/>
    </source>
</evidence>
<protein>
    <recommendedName>
        <fullName evidence="5">3,4-dihydroxy-2-butanone 4-phosphate synthase</fullName>
        <shortName evidence="5">DHBP synthase</shortName>
        <ecNumber evidence="5">4.1.99.12</ecNumber>
    </recommendedName>
</protein>
<comment type="cofactor">
    <cofactor evidence="5">
        <name>Mg(2+)</name>
        <dbReference type="ChEBI" id="CHEBI:18420"/>
    </cofactor>
    <cofactor evidence="5">
        <name>Mn(2+)</name>
        <dbReference type="ChEBI" id="CHEBI:29035"/>
    </cofactor>
    <text evidence="5">Binds 2 divalent metal cations per subunit. Magnesium or manganese.</text>
</comment>
<dbReference type="EMBL" id="PFSC01000069">
    <property type="protein sequence ID" value="PJC32741.1"/>
    <property type="molecule type" value="Genomic_DNA"/>
</dbReference>
<accession>A0A2M8F0C3</accession>
<keyword evidence="5" id="KW-0460">Magnesium</keyword>
<dbReference type="NCBIfam" id="TIGR00506">
    <property type="entry name" value="ribB"/>
    <property type="match status" value="1"/>
</dbReference>
<dbReference type="GO" id="GO:0003935">
    <property type="term" value="F:GTP cyclohydrolase II activity"/>
    <property type="evidence" value="ECO:0007669"/>
    <property type="project" value="TreeGrafter"/>
</dbReference>
<comment type="caution">
    <text evidence="6">The sequence shown here is derived from an EMBL/GenBank/DDBJ whole genome shotgun (WGS) entry which is preliminary data.</text>
</comment>
<reference evidence="7" key="1">
    <citation type="submission" date="2017-09" db="EMBL/GenBank/DDBJ databases">
        <title>Depth-based differentiation of microbial function through sediment-hosted aquifers and enrichment of novel symbionts in the deep terrestrial subsurface.</title>
        <authorList>
            <person name="Probst A.J."/>
            <person name="Ladd B."/>
            <person name="Jarett J.K."/>
            <person name="Geller-Mcgrath D.E."/>
            <person name="Sieber C.M.K."/>
            <person name="Emerson J.B."/>
            <person name="Anantharaman K."/>
            <person name="Thomas B.C."/>
            <person name="Malmstrom R."/>
            <person name="Stieglmeier M."/>
            <person name="Klingl A."/>
            <person name="Woyke T."/>
            <person name="Ryan C.M."/>
            <person name="Banfield J.F."/>
        </authorList>
    </citation>
    <scope>NUCLEOTIDE SEQUENCE [LARGE SCALE GENOMIC DNA]</scope>
</reference>
<dbReference type="Gene3D" id="3.90.870.10">
    <property type="entry name" value="DHBP synthase"/>
    <property type="match status" value="1"/>
</dbReference>
<sequence>MSRIKGLRELWQLLKHYKPYTTSKVNNLFCTIHEAVAEIRHNRMLIIQDHAGRENEGDLFIPAAYATPEHVNFMITYGKGLVCAPITYKRALQLKLPLMVSEDKNEEYTKCNFTISVDARDGIGSGISAFDRAQTIKALSNPTSQATDFVRPGHIFPLIAKEGLLVKRTGHTEAAIHLALIAKLDPSGVICEIIGDDGLMVRGKDLERFALTHDIKIITIETLVRNS</sequence>
<evidence type="ECO:0000313" key="7">
    <source>
        <dbReference type="Proteomes" id="UP000231383"/>
    </source>
</evidence>
<comment type="catalytic activity">
    <reaction evidence="5">
        <text>D-ribulose 5-phosphate = (2S)-2-hydroxy-3-oxobutyl phosphate + formate + H(+)</text>
        <dbReference type="Rhea" id="RHEA:18457"/>
        <dbReference type="ChEBI" id="CHEBI:15378"/>
        <dbReference type="ChEBI" id="CHEBI:15740"/>
        <dbReference type="ChEBI" id="CHEBI:58121"/>
        <dbReference type="ChEBI" id="CHEBI:58830"/>
        <dbReference type="EC" id="4.1.99.12"/>
    </reaction>
</comment>
<evidence type="ECO:0000256" key="5">
    <source>
        <dbReference type="RuleBase" id="RU003843"/>
    </source>
</evidence>
<comment type="subunit">
    <text evidence="5">Homodimer.</text>
</comment>
<dbReference type="UniPathway" id="UPA00275">
    <property type="reaction ID" value="UER00399"/>
</dbReference>
<dbReference type="GO" id="GO:0008686">
    <property type="term" value="F:3,4-dihydroxy-2-butanone-4-phosphate synthase activity"/>
    <property type="evidence" value="ECO:0007669"/>
    <property type="project" value="UniProtKB-EC"/>
</dbReference>
<evidence type="ECO:0000256" key="2">
    <source>
        <dbReference type="ARBA" id="ARBA00004904"/>
    </source>
</evidence>
<dbReference type="GO" id="GO:0046872">
    <property type="term" value="F:metal ion binding"/>
    <property type="evidence" value="ECO:0007669"/>
    <property type="project" value="UniProtKB-KW"/>
</dbReference>
<organism evidence="6 7">
    <name type="scientific">Candidatus Roizmanbacteria bacterium CG_4_9_14_0_2_um_filter_39_13</name>
    <dbReference type="NCBI Taxonomy" id="1974839"/>
    <lineage>
        <taxon>Bacteria</taxon>
        <taxon>Candidatus Roizmaniibacteriota</taxon>
    </lineage>
</organism>
<dbReference type="PANTHER" id="PTHR21327:SF18">
    <property type="entry name" value="3,4-DIHYDROXY-2-BUTANONE 4-PHOSPHATE SYNTHASE"/>
    <property type="match status" value="1"/>
</dbReference>
<dbReference type="InterPro" id="IPR017945">
    <property type="entry name" value="DHBP_synth_RibB-like_a/b_dom"/>
</dbReference>
<gene>
    <name evidence="6" type="primary">ribB</name>
    <name evidence="6" type="ORF">CO051_02630</name>
</gene>
<comment type="pathway">
    <text evidence="2 5">Cofactor biosynthesis; riboflavin biosynthesis; 2-hydroxy-3-oxobutyl phosphate from D-ribulose 5-phosphate: step 1/1.</text>
</comment>
<dbReference type="Proteomes" id="UP000231383">
    <property type="component" value="Unassembled WGS sequence"/>
</dbReference>
<evidence type="ECO:0000256" key="4">
    <source>
        <dbReference type="ARBA" id="ARBA00022723"/>
    </source>
</evidence>
<name>A0A2M8F0C3_9BACT</name>
<proteinExistence type="inferred from homology"/>
<keyword evidence="5" id="KW-0464">Manganese</keyword>
<dbReference type="InterPro" id="IPR000422">
    <property type="entry name" value="DHBP_synthase_RibB"/>
</dbReference>
<dbReference type="PANTHER" id="PTHR21327">
    <property type="entry name" value="GTP CYCLOHYDROLASE II-RELATED"/>
    <property type="match status" value="1"/>
</dbReference>
<keyword evidence="3 5" id="KW-0686">Riboflavin biosynthesis</keyword>
<keyword evidence="5" id="KW-0456">Lyase</keyword>
<evidence type="ECO:0000256" key="1">
    <source>
        <dbReference type="ARBA" id="ARBA00002284"/>
    </source>
</evidence>
<dbReference type="Pfam" id="PF00926">
    <property type="entry name" value="DHBP_synthase"/>
    <property type="match status" value="1"/>
</dbReference>